<feature type="chain" id="PRO_5004599618" evidence="1">
    <location>
        <begin position="32"/>
        <end position="238"/>
    </location>
</feature>
<dbReference type="PATRIC" id="fig|1121448.10.peg.125"/>
<protein>
    <submittedName>
        <fullName evidence="3">Putative ABC transporter substrate-binding protein</fullName>
    </submittedName>
</protein>
<keyword evidence="1" id="KW-0732">Signal</keyword>
<dbReference type="RefSeq" id="WP_021758634.1">
    <property type="nucleotide sequence ID" value="NC_022444.1"/>
</dbReference>
<reference evidence="3 4" key="1">
    <citation type="journal article" date="2013" name="J. Bacteriol.">
        <title>Roles of HynAB and Ech, the only two hydrogenases found in the model sulfate reducer Desulfovibrio gigas.</title>
        <authorList>
            <person name="Morais-Silva F.O."/>
            <person name="Santos C.I."/>
            <person name="Rodrigues R."/>
            <person name="Pereira I.A."/>
            <person name="Rodrigues-Pousada C."/>
        </authorList>
    </citation>
    <scope>NUCLEOTIDE SEQUENCE [LARGE SCALE GENOMIC DNA]</scope>
    <source>
        <strain evidence="4">ATCC 19364 / DSM 1382 / NCIMB 9332 / VKM B-1759</strain>
    </source>
</reference>
<dbReference type="STRING" id="1121448.DGI_0124"/>
<gene>
    <name evidence="3" type="ORF">DGI_0124</name>
</gene>
<keyword evidence="4" id="KW-1185">Reference proteome</keyword>
<accession>T2G7G8</accession>
<evidence type="ECO:0000256" key="1">
    <source>
        <dbReference type="SAM" id="SignalP"/>
    </source>
</evidence>
<dbReference type="Gene3D" id="3.40.190.10">
    <property type="entry name" value="Periplasmic binding protein-like II"/>
    <property type="match status" value="2"/>
</dbReference>
<dbReference type="OrthoDB" id="5431130at2"/>
<reference evidence="4" key="2">
    <citation type="submission" date="2013-07" db="EMBL/GenBank/DDBJ databases">
        <authorList>
            <person name="Morais-Silva F.O."/>
            <person name="Rezende A.M."/>
            <person name="Pimentel C."/>
            <person name="Resende D.M."/>
            <person name="Santos C.I."/>
            <person name="Clemente C."/>
            <person name="de Oliveira L.M."/>
            <person name="da Silva S.M."/>
            <person name="Costa D.A."/>
            <person name="Varela-Raposo A."/>
            <person name="Horacio E.C.A."/>
            <person name="Matos M."/>
            <person name="Flores O."/>
            <person name="Ruiz J.C."/>
            <person name="Rodrigues-Pousada C."/>
        </authorList>
    </citation>
    <scope>NUCLEOTIDE SEQUENCE [LARGE SCALE GENOMIC DNA]</scope>
    <source>
        <strain evidence="4">ATCC 19364 / DSM 1382 / NCIMB 9332 / VKM B-1759</strain>
    </source>
</reference>
<dbReference type="Pfam" id="PF00497">
    <property type="entry name" value="SBP_bac_3"/>
    <property type="match status" value="1"/>
</dbReference>
<feature type="signal peptide" evidence="1">
    <location>
        <begin position="1"/>
        <end position="31"/>
    </location>
</feature>
<dbReference type="KEGG" id="dgg:DGI_0124"/>
<dbReference type="SUPFAM" id="SSF53850">
    <property type="entry name" value="Periplasmic binding protein-like II"/>
    <property type="match status" value="1"/>
</dbReference>
<dbReference type="EMBL" id="CP006585">
    <property type="protein sequence ID" value="AGW12061.1"/>
    <property type="molecule type" value="Genomic_DNA"/>
</dbReference>
<dbReference type="Proteomes" id="UP000016587">
    <property type="component" value="Chromosome"/>
</dbReference>
<feature type="domain" description="Solute-binding protein family 3/N-terminal" evidence="2">
    <location>
        <begin position="37"/>
        <end position="130"/>
    </location>
</feature>
<sequence length="238" mass="26295">MRCQYAKICTTARYILLCLPWLLQWPAPGHAKSDLLVAVAPLPPWQWMQAGQGRGPDVEFLELLAKRLDFSAQWVPLAAAENLAPLQEGRAEIVAGIADTVTLRKVLQCFHTPHRVQGALHIYVRKGAEHFLQFETDLTQYRTGLADGVRLPAVESESQTRIPRGRLADLLPALASGTIDALAAEAVAWERHRPALPGNVVKAPLEVGAMPLFVCLSRAAPLVVRFDEIELLYQDLVE</sequence>
<dbReference type="eggNOG" id="COG0834">
    <property type="taxonomic scope" value="Bacteria"/>
</dbReference>
<dbReference type="InterPro" id="IPR001638">
    <property type="entry name" value="Solute-binding_3/MltF_N"/>
</dbReference>
<organism evidence="3 4">
    <name type="scientific">Megalodesulfovibrio gigas (strain ATCC 19364 / DSM 1382 / NCIMB 9332 / VKM B-1759)</name>
    <name type="common">Desulfovibrio gigas</name>
    <dbReference type="NCBI Taxonomy" id="1121448"/>
    <lineage>
        <taxon>Bacteria</taxon>
        <taxon>Pseudomonadati</taxon>
        <taxon>Thermodesulfobacteriota</taxon>
        <taxon>Desulfovibrionia</taxon>
        <taxon>Desulfovibrionales</taxon>
        <taxon>Desulfovibrionaceae</taxon>
        <taxon>Megalodesulfovibrio</taxon>
    </lineage>
</organism>
<evidence type="ECO:0000313" key="3">
    <source>
        <dbReference type="EMBL" id="AGW12061.1"/>
    </source>
</evidence>
<dbReference type="AlphaFoldDB" id="T2G7G8"/>
<evidence type="ECO:0000259" key="2">
    <source>
        <dbReference type="Pfam" id="PF00497"/>
    </source>
</evidence>
<evidence type="ECO:0000313" key="4">
    <source>
        <dbReference type="Proteomes" id="UP000016587"/>
    </source>
</evidence>
<dbReference type="HOGENOM" id="CLU_1164381_0_0_7"/>
<proteinExistence type="predicted"/>
<name>T2G7G8_MEGG1</name>